<gene>
    <name evidence="1" type="ORF">KDL28_06150</name>
</gene>
<protein>
    <submittedName>
        <fullName evidence="1">DUF1203 domain-containing protein</fullName>
    </submittedName>
</protein>
<dbReference type="InterPro" id="IPR009593">
    <property type="entry name" value="DUF1203"/>
</dbReference>
<reference evidence="1" key="1">
    <citation type="submission" date="2021-04" db="EMBL/GenBank/DDBJ databases">
        <title>Pseudonocardia sp. nov., isolated from sandy soil of mangrove forest.</title>
        <authorList>
            <person name="Zan Z."/>
            <person name="Huang R."/>
            <person name="Liu W."/>
        </authorList>
    </citation>
    <scope>NUCLEOTIDE SEQUENCE</scope>
    <source>
        <strain evidence="1">S2-4</strain>
    </source>
</reference>
<evidence type="ECO:0000313" key="1">
    <source>
        <dbReference type="EMBL" id="MCO1654633.1"/>
    </source>
</evidence>
<dbReference type="RefSeq" id="WP_252436242.1">
    <property type="nucleotide sequence ID" value="NZ_JAGSOV010000011.1"/>
</dbReference>
<evidence type="ECO:0000313" key="2">
    <source>
        <dbReference type="Proteomes" id="UP001165283"/>
    </source>
</evidence>
<dbReference type="PIRSF" id="PIRSF034110">
    <property type="entry name" value="DUF1203"/>
    <property type="match status" value="1"/>
</dbReference>
<name>A0ABT0ZVE9_9PSEU</name>
<keyword evidence="2" id="KW-1185">Reference proteome</keyword>
<dbReference type="Proteomes" id="UP001165283">
    <property type="component" value="Unassembled WGS sequence"/>
</dbReference>
<organism evidence="1 2">
    <name type="scientific">Pseudonocardia humida</name>
    <dbReference type="NCBI Taxonomy" id="2800819"/>
    <lineage>
        <taxon>Bacteria</taxon>
        <taxon>Bacillati</taxon>
        <taxon>Actinomycetota</taxon>
        <taxon>Actinomycetes</taxon>
        <taxon>Pseudonocardiales</taxon>
        <taxon>Pseudonocardiaceae</taxon>
        <taxon>Pseudonocardia</taxon>
    </lineage>
</organism>
<dbReference type="Pfam" id="PF06718">
    <property type="entry name" value="DUF1203"/>
    <property type="match status" value="1"/>
</dbReference>
<accession>A0ABT0ZVE9</accession>
<proteinExistence type="predicted"/>
<dbReference type="EMBL" id="JAGSOV010000011">
    <property type="protein sequence ID" value="MCO1654633.1"/>
    <property type="molecule type" value="Genomic_DNA"/>
</dbReference>
<sequence>MTTTARAATFTVHAIPAEELERVRRRGRDVAGNEPTPFGAAGSPLRCCLRRATAADEVVLISHAPLRERSPWREVGPVFVHARACPGYDERAGLPPEVRTGPRVLRGYRADGSLDYDAIRTVGAGEDIGPALDELLAVPGLREVHVRAAVEQCFTYLVRPASAVDG</sequence>
<comment type="caution">
    <text evidence="1">The sequence shown here is derived from an EMBL/GenBank/DDBJ whole genome shotgun (WGS) entry which is preliminary data.</text>
</comment>